<dbReference type="Pfam" id="PF13020">
    <property type="entry name" value="NOV_C"/>
    <property type="match status" value="1"/>
</dbReference>
<dbReference type="Proteomes" id="UP001166021">
    <property type="component" value="Unassembled WGS sequence"/>
</dbReference>
<dbReference type="NCBIfam" id="NF047352">
    <property type="entry name" value="P_loop_sacsin"/>
    <property type="match status" value="1"/>
</dbReference>
<dbReference type="EMBL" id="JABTCF010000011">
    <property type="protein sequence ID" value="MBD0779298.1"/>
    <property type="molecule type" value="Genomic_DNA"/>
</dbReference>
<accession>A0ABR7V824</accession>
<gene>
    <name evidence="2" type="ORF">HPE56_15970</name>
</gene>
<evidence type="ECO:0000313" key="3">
    <source>
        <dbReference type="Proteomes" id="UP001166021"/>
    </source>
</evidence>
<protein>
    <submittedName>
        <fullName evidence="2">DUF3883 domain-containing protein</fullName>
    </submittedName>
</protein>
<dbReference type="InterPro" id="IPR024975">
    <property type="entry name" value="NOV_C"/>
</dbReference>
<name>A0ABR7V824_9FLAO</name>
<evidence type="ECO:0000313" key="2">
    <source>
        <dbReference type="EMBL" id="MBD0779298.1"/>
    </source>
</evidence>
<evidence type="ECO:0000259" key="1">
    <source>
        <dbReference type="Pfam" id="PF13020"/>
    </source>
</evidence>
<dbReference type="InterPro" id="IPR036890">
    <property type="entry name" value="HATPase_C_sf"/>
</dbReference>
<sequence>MQEDRNLLIEKTRKEDERSDLKQHADGMLRDFEKFNKNSSNRAIWELVQNACDLTTQCKIEIDYSDNKISFSHNGKAFTTKTLISLVKQVSGKYGDEDIPEVGKYGTGFLTTHTFGRRFKLDSFLDAGGYYLPITDFEIDRRPKIWQELSDNISDQKKHVYDLLETESAVELNDIKTTFTYLPDTGKELEYIKDSSKYLDDYIPLVFTINNRLKEVIIHHENGATDTYRFQSKQDIENDKGINLHQSILIKNNEEIHLYSIKDEEEEIEIILPINKKNEVIQFNENIARLFYYYPLIGSEDFGINFIINCNKFLPTEPRNTIHLNSDKDQVKGDEEANRFIIDRCSDLIFSFLESNIIEVNNPLLYSNVNFKTHSDDVFLNDYFEELNNKWNTKLSDLPFVKTNDGFKPIKSVSYLSEDFLNTKDDLFDCFYELISKFYTNIPVKEDIVRWSNYAINWNNESTDFIGYGDLLEKISECNLQNFNKNTLAQFYKHIIESVDVSYFNGLGLIPNIEGHFNKIGILLKPDNLNEKLIELGKDLIPTSISKLIHPDFTFNFSLNVFNRRNFSDEVKNTLDEKNIVDSIFYPEHLNDENYHFDLVESKPKVEESYFRSLLTFCKLSNSIESSSKPNQLLKKISKYYGWDESLIYLPNLSEDIENVEYRSIRKVLIKLFCNLVSLHNNSWVESNTEFLYQLCYLYDDSYKEVFKESKIYPNQLFELHLSDDLKRDKGVTTDIKRFYLDVEKKDINEVLIIETFNSYLPEGSYVNNRYLTTIIEETLFRDNINDIDNHPHKITILKIIPNLTDKSYQDLFQLLNEKKASIMISVVSKEETKEDIFSIVTLDDEKIKNIGDLVRSANFEEILNKAIENIEDENQRKTNFQFKHKIGTHIEEKLKENLKQLFQPEEIKCEVLGEQDGQDIVIKIKDEVKYYIEVKSRWDKRTSIKMSRNQTLKSNEQQDIYALCSVDMTDYHGEDRYEISDINKILDKIKFVNNIGEQVEHLVKVLKQTKEQDEIHLDGDYRTLVPQKVIEEFGLSFNHFEDYLINSLKSTVHAE</sequence>
<dbReference type="SUPFAM" id="SSF55874">
    <property type="entry name" value="ATPase domain of HSP90 chaperone/DNA topoisomerase II/histidine kinase"/>
    <property type="match status" value="1"/>
</dbReference>
<comment type="caution">
    <text evidence="2">The sequence shown here is derived from an EMBL/GenBank/DDBJ whole genome shotgun (WGS) entry which is preliminary data.</text>
</comment>
<organism evidence="2 3">
    <name type="scientific">Maribacter aquimaris</name>
    <dbReference type="NCBI Taxonomy" id="2737171"/>
    <lineage>
        <taxon>Bacteria</taxon>
        <taxon>Pseudomonadati</taxon>
        <taxon>Bacteroidota</taxon>
        <taxon>Flavobacteriia</taxon>
        <taxon>Flavobacteriales</taxon>
        <taxon>Flavobacteriaceae</taxon>
        <taxon>Maribacter</taxon>
    </lineage>
</organism>
<feature type="domain" description="Protein NO VEIN C-terminal" evidence="1">
    <location>
        <begin position="912"/>
        <end position="967"/>
    </location>
</feature>
<keyword evidence="3" id="KW-1185">Reference proteome</keyword>
<proteinExistence type="predicted"/>
<reference evidence="2" key="1">
    <citation type="submission" date="2020-05" db="EMBL/GenBank/DDBJ databases">
        <title>The draft genome sequence of Maribacter sp. ANRC-HE7.</title>
        <authorList>
            <person name="Mu L."/>
        </authorList>
    </citation>
    <scope>NUCLEOTIDE SEQUENCE</scope>
    <source>
        <strain evidence="2">ANRC-HE7</strain>
    </source>
</reference>
<dbReference type="RefSeq" id="WP_188244751.1">
    <property type="nucleotide sequence ID" value="NZ_JABTCF010000011.1"/>
</dbReference>